<evidence type="ECO:0000313" key="2">
    <source>
        <dbReference type="EMBL" id="VFQ70943.1"/>
    </source>
</evidence>
<reference evidence="2 3" key="1">
    <citation type="submission" date="2018-04" db="EMBL/GenBank/DDBJ databases">
        <authorList>
            <person name="Vogel A."/>
        </authorList>
    </citation>
    <scope>NUCLEOTIDE SEQUENCE [LARGE SCALE GENOMIC DNA]</scope>
</reference>
<organism evidence="2 3">
    <name type="scientific">Cuscuta campestris</name>
    <dbReference type="NCBI Taxonomy" id="132261"/>
    <lineage>
        <taxon>Eukaryota</taxon>
        <taxon>Viridiplantae</taxon>
        <taxon>Streptophyta</taxon>
        <taxon>Embryophyta</taxon>
        <taxon>Tracheophyta</taxon>
        <taxon>Spermatophyta</taxon>
        <taxon>Magnoliopsida</taxon>
        <taxon>eudicotyledons</taxon>
        <taxon>Gunneridae</taxon>
        <taxon>Pentapetalae</taxon>
        <taxon>asterids</taxon>
        <taxon>lamiids</taxon>
        <taxon>Solanales</taxon>
        <taxon>Convolvulaceae</taxon>
        <taxon>Cuscuteae</taxon>
        <taxon>Cuscuta</taxon>
        <taxon>Cuscuta subgen. Grammica</taxon>
        <taxon>Cuscuta sect. Cleistogrammica</taxon>
    </lineage>
</organism>
<evidence type="ECO:0000256" key="1">
    <source>
        <dbReference type="SAM" id="MobiDB-lite"/>
    </source>
</evidence>
<proteinExistence type="predicted"/>
<keyword evidence="3" id="KW-1185">Reference proteome</keyword>
<dbReference type="Proteomes" id="UP000595140">
    <property type="component" value="Unassembled WGS sequence"/>
</dbReference>
<feature type="region of interest" description="Disordered" evidence="1">
    <location>
        <begin position="28"/>
        <end position="72"/>
    </location>
</feature>
<accession>A0A484L3P9</accession>
<protein>
    <submittedName>
        <fullName evidence="2">Uncharacterized protein</fullName>
    </submittedName>
</protein>
<dbReference type="AlphaFoldDB" id="A0A484L3P9"/>
<evidence type="ECO:0000313" key="3">
    <source>
        <dbReference type="Proteomes" id="UP000595140"/>
    </source>
</evidence>
<name>A0A484L3P9_9ASTE</name>
<sequence>MESSSSNGRGKIEQEVVDFYLANKKRKHALRQAMERPHPPPRIRQIISEKREERRRRRRAQSCPPTSSDASPANRMRRFFILCAKSNLGQGSRVQSVLCDLMGESAVFILYGAADWESINPLQYEGAISMGVDLHSGTFRKWIESGFHILDGGADPVAVGVALVNSAVSSIMPGPYRAKDTNAATQVV</sequence>
<dbReference type="EMBL" id="OOIL02000967">
    <property type="protein sequence ID" value="VFQ70943.1"/>
    <property type="molecule type" value="Genomic_DNA"/>
</dbReference>
<gene>
    <name evidence="2" type="ORF">CCAM_LOCUS12719</name>
</gene>